<keyword evidence="7" id="KW-1185">Reference proteome</keyword>
<dbReference type="GO" id="GO:0080044">
    <property type="term" value="F:quercetin 7-O-glucosyltransferase activity"/>
    <property type="evidence" value="ECO:0007669"/>
    <property type="project" value="TreeGrafter"/>
</dbReference>
<protein>
    <recommendedName>
        <fullName evidence="3">anthocyanidin 3-O-glucosyltransferase</fullName>
        <ecNumber evidence="3">2.4.1.115</ecNumber>
    </recommendedName>
</protein>
<comment type="catalytic activity">
    <reaction evidence="5">
        <text>an anthocyanidin + UDP-alpha-D-glucose + H(+) = an anthocyanidin 3-O-beta-D-glucoside + UDP</text>
        <dbReference type="Rhea" id="RHEA:20093"/>
        <dbReference type="ChEBI" id="CHEBI:15378"/>
        <dbReference type="ChEBI" id="CHEBI:16307"/>
        <dbReference type="ChEBI" id="CHEBI:58223"/>
        <dbReference type="ChEBI" id="CHEBI:58885"/>
        <dbReference type="ChEBI" id="CHEBI:143576"/>
        <dbReference type="EC" id="2.4.1.115"/>
    </reaction>
</comment>
<dbReference type="PANTHER" id="PTHR11926">
    <property type="entry name" value="GLUCOSYL/GLUCURONOSYL TRANSFERASES"/>
    <property type="match status" value="1"/>
</dbReference>
<evidence type="ECO:0000256" key="1">
    <source>
        <dbReference type="ARBA" id="ARBA00004935"/>
    </source>
</evidence>
<proteinExistence type="inferred from homology"/>
<dbReference type="FunFam" id="3.40.50.2000:FF:000056">
    <property type="entry name" value="Glycosyltransferase"/>
    <property type="match status" value="1"/>
</dbReference>
<dbReference type="EMBL" id="JAAGAX010000013">
    <property type="protein sequence ID" value="KAF2294882.1"/>
    <property type="molecule type" value="Genomic_DNA"/>
</dbReference>
<comment type="pathway">
    <text evidence="1">Pigment biosynthesis; anthocyanin biosynthesis.</text>
</comment>
<evidence type="ECO:0000256" key="3">
    <source>
        <dbReference type="ARBA" id="ARBA00012585"/>
    </source>
</evidence>
<dbReference type="GO" id="GO:0047213">
    <property type="term" value="F:anthocyanidin 3-O-glucosyltransferase activity"/>
    <property type="evidence" value="ECO:0007669"/>
    <property type="project" value="UniProtKB-EC"/>
</dbReference>
<dbReference type="Gene3D" id="3.40.50.2000">
    <property type="entry name" value="Glycogen Phosphorylase B"/>
    <property type="match status" value="2"/>
</dbReference>
<keyword evidence="4" id="KW-0808">Transferase</keyword>
<dbReference type="CDD" id="cd03784">
    <property type="entry name" value="GT1_Gtf-like"/>
    <property type="match status" value="1"/>
</dbReference>
<evidence type="ECO:0000256" key="2">
    <source>
        <dbReference type="ARBA" id="ARBA00009995"/>
    </source>
</evidence>
<comment type="similarity">
    <text evidence="2">Belongs to the UDP-glycosyltransferase family.</text>
</comment>
<dbReference type="InterPro" id="IPR002213">
    <property type="entry name" value="UDP_glucos_trans"/>
</dbReference>
<dbReference type="PANTHER" id="PTHR11926:SF1392">
    <property type="entry name" value="GLYCOSYLTRANSFERASE"/>
    <property type="match status" value="1"/>
</dbReference>
<dbReference type="Proteomes" id="UP000467840">
    <property type="component" value="Chromosome 7"/>
</dbReference>
<name>A0A6A6L0K8_HEVBR</name>
<dbReference type="Pfam" id="PF00201">
    <property type="entry name" value="UDPGT"/>
    <property type="match status" value="1"/>
</dbReference>
<evidence type="ECO:0000256" key="5">
    <source>
        <dbReference type="ARBA" id="ARBA00047606"/>
    </source>
</evidence>
<evidence type="ECO:0000256" key="4">
    <source>
        <dbReference type="ARBA" id="ARBA00022679"/>
    </source>
</evidence>
<dbReference type="SUPFAM" id="SSF53756">
    <property type="entry name" value="UDP-Glycosyltransferase/glycogen phosphorylase"/>
    <property type="match status" value="1"/>
</dbReference>
<dbReference type="EC" id="2.4.1.115" evidence="3"/>
<evidence type="ECO:0000313" key="7">
    <source>
        <dbReference type="Proteomes" id="UP000467840"/>
    </source>
</evidence>
<dbReference type="GO" id="GO:0080043">
    <property type="term" value="F:quercetin 3-O-glucosyltransferase activity"/>
    <property type="evidence" value="ECO:0007669"/>
    <property type="project" value="TreeGrafter"/>
</dbReference>
<dbReference type="AlphaFoldDB" id="A0A6A6L0K8"/>
<gene>
    <name evidence="6" type="ORF">GH714_025891</name>
</gene>
<reference evidence="6 7" key="1">
    <citation type="journal article" date="2020" name="Mol. Plant">
        <title>The Chromosome-Based Rubber Tree Genome Provides New Insights into Spurge Genome Evolution and Rubber Biosynthesis.</title>
        <authorList>
            <person name="Liu J."/>
            <person name="Shi C."/>
            <person name="Shi C.C."/>
            <person name="Li W."/>
            <person name="Zhang Q.J."/>
            <person name="Zhang Y."/>
            <person name="Li K."/>
            <person name="Lu H.F."/>
            <person name="Shi C."/>
            <person name="Zhu S.T."/>
            <person name="Xiao Z.Y."/>
            <person name="Nan H."/>
            <person name="Yue Y."/>
            <person name="Zhu X.G."/>
            <person name="Wu Y."/>
            <person name="Hong X.N."/>
            <person name="Fan G.Y."/>
            <person name="Tong Y."/>
            <person name="Zhang D."/>
            <person name="Mao C.L."/>
            <person name="Liu Y.L."/>
            <person name="Hao S.J."/>
            <person name="Liu W.Q."/>
            <person name="Lv M.Q."/>
            <person name="Zhang H.B."/>
            <person name="Liu Y."/>
            <person name="Hu-Tang G.R."/>
            <person name="Wang J.P."/>
            <person name="Wang J.H."/>
            <person name="Sun Y.H."/>
            <person name="Ni S.B."/>
            <person name="Chen W.B."/>
            <person name="Zhang X.C."/>
            <person name="Jiao Y.N."/>
            <person name="Eichler E.E."/>
            <person name="Li G.H."/>
            <person name="Liu X."/>
            <person name="Gao L.Z."/>
        </authorList>
    </citation>
    <scope>NUCLEOTIDE SEQUENCE [LARGE SCALE GENOMIC DNA]</scope>
    <source>
        <strain evidence="7">cv. GT1</strain>
        <tissue evidence="6">Leaf</tissue>
    </source>
</reference>
<organism evidence="6 7">
    <name type="scientific">Hevea brasiliensis</name>
    <name type="common">Para rubber tree</name>
    <name type="synonym">Siphonia brasiliensis</name>
    <dbReference type="NCBI Taxonomy" id="3981"/>
    <lineage>
        <taxon>Eukaryota</taxon>
        <taxon>Viridiplantae</taxon>
        <taxon>Streptophyta</taxon>
        <taxon>Embryophyta</taxon>
        <taxon>Tracheophyta</taxon>
        <taxon>Spermatophyta</taxon>
        <taxon>Magnoliopsida</taxon>
        <taxon>eudicotyledons</taxon>
        <taxon>Gunneridae</taxon>
        <taxon>Pentapetalae</taxon>
        <taxon>rosids</taxon>
        <taxon>fabids</taxon>
        <taxon>Malpighiales</taxon>
        <taxon>Euphorbiaceae</taxon>
        <taxon>Crotonoideae</taxon>
        <taxon>Micrandreae</taxon>
        <taxon>Hevea</taxon>
    </lineage>
</organism>
<comment type="caution">
    <text evidence="6">The sequence shown here is derived from an EMBL/GenBank/DDBJ whole genome shotgun (WGS) entry which is preliminary data.</text>
</comment>
<sequence>MLKLAELLSLAGLNITFLNTEHNHERLTRFTDVEARFANKPIFKQLLVETRPPINCIIGDGGFHLDLAIEPGIPIIRVRTVSASCFWTYFCVPDMIEACELPIKGKEDMDRIITKVPGMETFLRCRDLPSFCRSPEVDRSCITWLDTQPSQSVIYISFGSVAVLTREQLMEFWHGIVNSKKRFLWVIRPDSVTTKDGDAENFPEELEEGPKQRGYIVKWAPQEEVLEHKAVGGFLTHSGWNSTMESIVAGVPMICWSFLETSK</sequence>
<evidence type="ECO:0000313" key="6">
    <source>
        <dbReference type="EMBL" id="KAF2294882.1"/>
    </source>
</evidence>
<accession>A0A6A6L0K8</accession>